<gene>
    <name evidence="1" type="ORF">GCM10008090_17030</name>
</gene>
<protein>
    <recommendedName>
        <fullName evidence="3">CSLREA domain-containing protein</fullName>
    </recommendedName>
</protein>
<comment type="caution">
    <text evidence="1">The sequence shown here is derived from an EMBL/GenBank/DDBJ whole genome shotgun (WGS) entry which is preliminary data.</text>
</comment>
<dbReference type="PANTHER" id="PTHR11319:SF35">
    <property type="entry name" value="OUTER MEMBRANE PROTEIN PMPC-RELATED"/>
    <property type="match status" value="1"/>
</dbReference>
<evidence type="ECO:0000313" key="1">
    <source>
        <dbReference type="EMBL" id="GHA07797.1"/>
    </source>
</evidence>
<evidence type="ECO:0000313" key="2">
    <source>
        <dbReference type="Proteomes" id="UP000614811"/>
    </source>
</evidence>
<dbReference type="PANTHER" id="PTHR11319">
    <property type="entry name" value="G PROTEIN-COUPLED RECEPTOR-RELATED"/>
    <property type="match status" value="1"/>
</dbReference>
<dbReference type="InterPro" id="IPR059226">
    <property type="entry name" value="Choice_anch_Q_dom"/>
</dbReference>
<dbReference type="InterPro" id="IPR011050">
    <property type="entry name" value="Pectin_lyase_fold/virulence"/>
</dbReference>
<dbReference type="EMBL" id="BMXA01000002">
    <property type="protein sequence ID" value="GHA07797.1"/>
    <property type="molecule type" value="Genomic_DNA"/>
</dbReference>
<proteinExistence type="predicted"/>
<dbReference type="SUPFAM" id="SSF51126">
    <property type="entry name" value="Pectin lyase-like"/>
    <property type="match status" value="1"/>
</dbReference>
<keyword evidence="2" id="KW-1185">Reference proteome</keyword>
<dbReference type="AlphaFoldDB" id="A0A918RQY7"/>
<reference evidence="1" key="1">
    <citation type="journal article" date="2014" name="Int. J. Syst. Evol. Microbiol.">
        <title>Complete genome sequence of Corynebacterium casei LMG S-19264T (=DSM 44701T), isolated from a smear-ripened cheese.</title>
        <authorList>
            <consortium name="US DOE Joint Genome Institute (JGI-PGF)"/>
            <person name="Walter F."/>
            <person name="Albersmeier A."/>
            <person name="Kalinowski J."/>
            <person name="Ruckert C."/>
        </authorList>
    </citation>
    <scope>NUCLEOTIDE SEQUENCE</scope>
    <source>
        <strain evidence="1">KCTC 12711</strain>
    </source>
</reference>
<organism evidence="1 2">
    <name type="scientific">Arenicella chitinivorans</name>
    <dbReference type="NCBI Taxonomy" id="1329800"/>
    <lineage>
        <taxon>Bacteria</taxon>
        <taxon>Pseudomonadati</taxon>
        <taxon>Pseudomonadota</taxon>
        <taxon>Gammaproteobacteria</taxon>
        <taxon>Arenicellales</taxon>
        <taxon>Arenicellaceae</taxon>
        <taxon>Arenicella</taxon>
    </lineage>
</organism>
<sequence length="463" mass="47515">MNTTGQYITAQRNLSLMHGLLIAVSLTLGLLVTTSNTLAATIHVVALPGAPGCDLVDAINSANTDSAVGGCAAGTDGLDTILFSPFFSRYELSAMAYSHPSRGSSATPEIESEIRIVGPGDRLLEIARTLSADSIRLFTVAYNGDLQLENLSLQDWRQSGGFDGGTIRVAGELSMTNVEITGSAASYGGAIWVQSGDAVIRNSLLQGNSAGQSGGAIGLAANSSVTILDSTVSGNSATEGAGVSLGAAPNAQLSIFNSTITENTALSIGGGITLFTPFVTGQSQGNSVIIRNTIIAGNSAAEGAEVVFISPGDAQLMDLSHNILGTNALSYGDATNSPLFVGNDNQLLTSDYHSTALRSIIGPLQDNGGNTMTHALAANSPAIDAGLPFKVSVGFPFAVIYYHTGCRGSGAELALSLGDYRADQRGVERPLGDECDIGAYEAPAEDACFVVKAVNNHVLAFCL</sequence>
<dbReference type="NCBIfam" id="NF041518">
    <property type="entry name" value="choice_anch_Q"/>
    <property type="match status" value="2"/>
</dbReference>
<name>A0A918RQY7_9GAMM</name>
<accession>A0A918RQY7</accession>
<reference evidence="1" key="2">
    <citation type="submission" date="2020-09" db="EMBL/GenBank/DDBJ databases">
        <authorList>
            <person name="Sun Q."/>
            <person name="Kim S."/>
        </authorList>
    </citation>
    <scope>NUCLEOTIDE SEQUENCE</scope>
    <source>
        <strain evidence="1">KCTC 12711</strain>
    </source>
</reference>
<dbReference type="RefSeq" id="WP_189399824.1">
    <property type="nucleotide sequence ID" value="NZ_BMXA01000002.1"/>
</dbReference>
<dbReference type="Proteomes" id="UP000614811">
    <property type="component" value="Unassembled WGS sequence"/>
</dbReference>
<evidence type="ECO:0008006" key="3">
    <source>
        <dbReference type="Google" id="ProtNLM"/>
    </source>
</evidence>